<proteinExistence type="predicted"/>
<dbReference type="InterPro" id="IPR043128">
    <property type="entry name" value="Rev_trsase/Diguanyl_cyclase"/>
</dbReference>
<dbReference type="GO" id="GO:0003964">
    <property type="term" value="F:RNA-directed DNA polymerase activity"/>
    <property type="evidence" value="ECO:0007669"/>
    <property type="project" value="UniProtKB-KW"/>
</dbReference>
<dbReference type="SUPFAM" id="SSF56672">
    <property type="entry name" value="DNA/RNA polymerases"/>
    <property type="match status" value="1"/>
</dbReference>
<reference evidence="3" key="1">
    <citation type="journal article" date="2019" name="Plant Biotechnol. J.">
        <title>Genome sequencing of the Australian wild diploid species Gossypium australe highlights disease resistance and delayed gland morphogenesis.</title>
        <authorList>
            <person name="Cai Y."/>
            <person name="Cai X."/>
            <person name="Wang Q."/>
            <person name="Wang P."/>
            <person name="Zhang Y."/>
            <person name="Cai C."/>
            <person name="Xu Y."/>
            <person name="Wang K."/>
            <person name="Zhou Z."/>
            <person name="Wang C."/>
            <person name="Geng S."/>
            <person name="Li B."/>
            <person name="Dong Q."/>
            <person name="Hou Y."/>
            <person name="Wang H."/>
            <person name="Ai P."/>
            <person name="Liu Z."/>
            <person name="Yi F."/>
            <person name="Sun M."/>
            <person name="An G."/>
            <person name="Cheng J."/>
            <person name="Zhang Y."/>
            <person name="Shi Q."/>
            <person name="Xie Y."/>
            <person name="Shi X."/>
            <person name="Chang Y."/>
            <person name="Huang F."/>
            <person name="Chen Y."/>
            <person name="Hong S."/>
            <person name="Mi L."/>
            <person name="Sun Q."/>
            <person name="Zhang L."/>
            <person name="Zhou B."/>
            <person name="Peng R."/>
            <person name="Zhang X."/>
            <person name="Liu F."/>
        </authorList>
    </citation>
    <scope>NUCLEOTIDE SEQUENCE [LARGE SCALE GENOMIC DNA]</scope>
    <source>
        <strain evidence="3">cv. PA1801</strain>
    </source>
</reference>
<keyword evidence="3" id="KW-1185">Reference proteome</keyword>
<comment type="caution">
    <text evidence="2">The sequence shown here is derived from an EMBL/GenBank/DDBJ whole genome shotgun (WGS) entry which is preliminary data.</text>
</comment>
<feature type="region of interest" description="Disordered" evidence="1">
    <location>
        <begin position="73"/>
        <end position="92"/>
    </location>
</feature>
<dbReference type="EMBL" id="SMMG02000009">
    <property type="protein sequence ID" value="KAA3461439.1"/>
    <property type="molecule type" value="Genomic_DNA"/>
</dbReference>
<sequence>MPFVLKNARATYHRLIGCGLEVYVDDMLVKSTIMEKHVQNLLKAFVVLKAYNMKLNRKSMLLVLEFHDLREDNRSEPEENPCYLRNASSVNN</sequence>
<dbReference type="AlphaFoldDB" id="A0A5B6UUM9"/>
<organism evidence="2 3">
    <name type="scientific">Gossypium australe</name>
    <dbReference type="NCBI Taxonomy" id="47621"/>
    <lineage>
        <taxon>Eukaryota</taxon>
        <taxon>Viridiplantae</taxon>
        <taxon>Streptophyta</taxon>
        <taxon>Embryophyta</taxon>
        <taxon>Tracheophyta</taxon>
        <taxon>Spermatophyta</taxon>
        <taxon>Magnoliopsida</taxon>
        <taxon>eudicotyledons</taxon>
        <taxon>Gunneridae</taxon>
        <taxon>Pentapetalae</taxon>
        <taxon>rosids</taxon>
        <taxon>malvids</taxon>
        <taxon>Malvales</taxon>
        <taxon>Malvaceae</taxon>
        <taxon>Malvoideae</taxon>
        <taxon>Gossypium</taxon>
    </lineage>
</organism>
<evidence type="ECO:0000313" key="2">
    <source>
        <dbReference type="EMBL" id="KAA3461439.1"/>
    </source>
</evidence>
<keyword evidence="2" id="KW-0548">Nucleotidyltransferase</keyword>
<dbReference type="Gene3D" id="3.30.70.270">
    <property type="match status" value="1"/>
</dbReference>
<dbReference type="OrthoDB" id="1001942at2759"/>
<keyword evidence="2" id="KW-0808">Transferase</keyword>
<evidence type="ECO:0000313" key="3">
    <source>
        <dbReference type="Proteomes" id="UP000325315"/>
    </source>
</evidence>
<evidence type="ECO:0000256" key="1">
    <source>
        <dbReference type="SAM" id="MobiDB-lite"/>
    </source>
</evidence>
<dbReference type="Proteomes" id="UP000325315">
    <property type="component" value="Unassembled WGS sequence"/>
</dbReference>
<dbReference type="InterPro" id="IPR043502">
    <property type="entry name" value="DNA/RNA_pol_sf"/>
</dbReference>
<keyword evidence="2" id="KW-0695">RNA-directed DNA polymerase</keyword>
<name>A0A5B6UUM9_9ROSI</name>
<accession>A0A5B6UUM9</accession>
<protein>
    <submittedName>
        <fullName evidence="2">RNA-directed DNA polymerase-like protein</fullName>
    </submittedName>
</protein>
<gene>
    <name evidence="2" type="ORF">EPI10_028011</name>
</gene>